<gene>
    <name evidence="1" type="ORF">NC799_13740</name>
</gene>
<reference evidence="1" key="1">
    <citation type="submission" date="2022-06" db="EMBL/GenBank/DDBJ databases">
        <title>Aquibacillus sp. a new bacterium isolated from soil saline samples.</title>
        <authorList>
            <person name="Galisteo C."/>
            <person name="De La Haba R."/>
            <person name="Sanchez-Porro C."/>
            <person name="Ventosa A."/>
        </authorList>
    </citation>
    <scope>NUCLEOTIDE SEQUENCE</scope>
    <source>
        <strain evidence="1">3ASR75-54</strain>
    </source>
</reference>
<dbReference type="RefSeq" id="WP_272447020.1">
    <property type="nucleotide sequence ID" value="NZ_JAMQKC010000016.1"/>
</dbReference>
<dbReference type="Proteomes" id="UP001145069">
    <property type="component" value="Unassembled WGS sequence"/>
</dbReference>
<evidence type="ECO:0000313" key="2">
    <source>
        <dbReference type="Proteomes" id="UP001145069"/>
    </source>
</evidence>
<keyword evidence="2" id="KW-1185">Reference proteome</keyword>
<proteinExistence type="predicted"/>
<evidence type="ECO:0000313" key="1">
    <source>
        <dbReference type="EMBL" id="MDC3417957.1"/>
    </source>
</evidence>
<dbReference type="InterPro" id="IPR019700">
    <property type="entry name" value="Sigma-G_inhibitor_Gin"/>
</dbReference>
<comment type="caution">
    <text evidence="1">The sequence shown here is derived from an EMBL/GenBank/DDBJ whole genome shotgun (WGS) entry which is preliminary data.</text>
</comment>
<organism evidence="1 2">
    <name type="scientific">Aquibacillus salsiterrae</name>
    <dbReference type="NCBI Taxonomy" id="2950439"/>
    <lineage>
        <taxon>Bacteria</taxon>
        <taxon>Bacillati</taxon>
        <taxon>Bacillota</taxon>
        <taxon>Bacilli</taxon>
        <taxon>Bacillales</taxon>
        <taxon>Bacillaceae</taxon>
        <taxon>Aquibacillus</taxon>
    </lineage>
</organism>
<dbReference type="Pfam" id="PF10764">
    <property type="entry name" value="Gin"/>
    <property type="match status" value="1"/>
</dbReference>
<dbReference type="AlphaFoldDB" id="A0A9X3WE02"/>
<sequence length="63" mass="7444">MNSVEVKHTCGICDESKERGIYLYHLFICCECEQKIVHTDPKEPEYKNYISKLKHINQPTMNL</sequence>
<accession>A0A9X3WE02</accession>
<protein>
    <submittedName>
        <fullName evidence="1">Sigma factor G inhibitor Gin</fullName>
    </submittedName>
</protein>
<dbReference type="EMBL" id="JAMQKC010000016">
    <property type="protein sequence ID" value="MDC3417957.1"/>
    <property type="molecule type" value="Genomic_DNA"/>
</dbReference>
<name>A0A9X3WE02_9BACI</name>